<comment type="caution">
    <text evidence="1">The sequence shown here is derived from an EMBL/GenBank/DDBJ whole genome shotgun (WGS) entry which is preliminary data.</text>
</comment>
<evidence type="ECO:0000313" key="2">
    <source>
        <dbReference type="Proteomes" id="UP000256869"/>
    </source>
</evidence>
<keyword evidence="2" id="KW-1185">Reference proteome</keyword>
<dbReference type="AlphaFoldDB" id="A0A3D9ICB4"/>
<dbReference type="Proteomes" id="UP000256869">
    <property type="component" value="Unassembled WGS sequence"/>
</dbReference>
<sequence length="261" mass="26762">MKKLKCAPPHPKRKATKKISRKEEVVEVVANPGPIGVIGPIGPIGPQGPAGLVGPIGPQGIVGPQGVQGAPGVGLLDFYSFISAPDPMVPSGPAITTVTLPVPPATLGPELQLSNRFLTVSNVIPASRVALKATVVWGFTFISGTAPQLAVASQIMRFGIFRDAPLVGIRLCTVIDAGSVTQINLVGSETTFVSGNFTTTFEYTDRGIAGPSVNYFLTVAAGPASGFGVGGDGGPTPITNFTNPVVNEFHFSAEVIGPNVP</sequence>
<reference evidence="1 2" key="1">
    <citation type="submission" date="2018-07" db="EMBL/GenBank/DDBJ databases">
        <title>Genomic Encyclopedia of Type Strains, Phase III (KMG-III): the genomes of soil and plant-associated and newly described type strains.</title>
        <authorList>
            <person name="Whitman W."/>
        </authorList>
    </citation>
    <scope>NUCLEOTIDE SEQUENCE [LARGE SCALE GENOMIC DNA]</scope>
    <source>
        <strain evidence="1 2">CECT 8236</strain>
    </source>
</reference>
<evidence type="ECO:0008006" key="3">
    <source>
        <dbReference type="Google" id="ProtNLM"/>
    </source>
</evidence>
<name>A0A3D9ICB4_9BACL</name>
<dbReference type="RefSeq" id="WP_115993368.1">
    <property type="nucleotide sequence ID" value="NZ_QRDY01000007.1"/>
</dbReference>
<gene>
    <name evidence="1" type="ORF">DFP95_107160</name>
</gene>
<evidence type="ECO:0000313" key="1">
    <source>
        <dbReference type="EMBL" id="RED59321.1"/>
    </source>
</evidence>
<dbReference type="EMBL" id="QRDY01000007">
    <property type="protein sequence ID" value="RED59321.1"/>
    <property type="molecule type" value="Genomic_DNA"/>
</dbReference>
<organism evidence="1 2">
    <name type="scientific">Cohnella lupini</name>
    <dbReference type="NCBI Taxonomy" id="1294267"/>
    <lineage>
        <taxon>Bacteria</taxon>
        <taxon>Bacillati</taxon>
        <taxon>Bacillota</taxon>
        <taxon>Bacilli</taxon>
        <taxon>Bacillales</taxon>
        <taxon>Paenibacillaceae</taxon>
        <taxon>Cohnella</taxon>
    </lineage>
</organism>
<protein>
    <recommendedName>
        <fullName evidence="3">Collagen triple helix repeat protein</fullName>
    </recommendedName>
</protein>
<proteinExistence type="predicted"/>
<accession>A0A3D9ICB4</accession>